<keyword evidence="3" id="KW-1185">Reference proteome</keyword>
<dbReference type="KEGG" id="rama:IDM48_06555"/>
<feature type="domain" description="Aminoglycoside phosphotransferase" evidence="1">
    <location>
        <begin position="54"/>
        <end position="255"/>
    </location>
</feature>
<dbReference type="AlphaFoldDB" id="A0A7H2BHD9"/>
<gene>
    <name evidence="2" type="ORF">IDM48_06555</name>
</gene>
<dbReference type="InterPro" id="IPR002575">
    <property type="entry name" value="Aminoglycoside_PTrfase"/>
</dbReference>
<proteinExistence type="predicted"/>
<keyword evidence="2" id="KW-0808">Transferase</keyword>
<organism evidence="2 3">
    <name type="scientific">Rothia amarae</name>
    <dbReference type="NCBI Taxonomy" id="169480"/>
    <lineage>
        <taxon>Bacteria</taxon>
        <taxon>Bacillati</taxon>
        <taxon>Actinomycetota</taxon>
        <taxon>Actinomycetes</taxon>
        <taxon>Micrococcales</taxon>
        <taxon>Micrococcaceae</taxon>
        <taxon>Rothia</taxon>
    </lineage>
</organism>
<name>A0A7H2BHD9_9MICC</name>
<dbReference type="Gene3D" id="3.90.1200.10">
    <property type="match status" value="1"/>
</dbReference>
<sequence length="329" mass="36530">MKGSNTQRLTWDDLPQHVQDWVHDVMGASVISSASQSGGFSLGTADRLLFSDGRRAFLKAVNSKEQEFTAKLHAEEAAVLQSLPESVPVAGYIAHLNCDQWVAVLIEDIEGRHPRLTGETSEIAAIFSALDEIAELDVSPALQLETTAESVAHEIDAWDTLAHQKFSAQNYAHLENHPAYPEFLALIPELNCRAADYAVYVDRYLRPYLEGNSYNHTDIRADNILLTPENQAIIVDWPWTCIGHPAADSAALVVDVLTQNPHRKIKNMVKLSHTLQQAPANYLEANIVYAAGFYTWAAQFPPNQNTLSTLPGIRFSRALALNQWVLHNI</sequence>
<protein>
    <submittedName>
        <fullName evidence="2">Phosphotransferase</fullName>
    </submittedName>
</protein>
<dbReference type="EMBL" id="CP061538">
    <property type="protein sequence ID" value="QNV39085.1"/>
    <property type="molecule type" value="Genomic_DNA"/>
</dbReference>
<reference evidence="2 3" key="1">
    <citation type="submission" date="2020-09" db="EMBL/GenBank/DDBJ databases">
        <title>Investigation of environmental microbe.</title>
        <authorList>
            <person name="Ou Y."/>
            <person name="Kang Q."/>
        </authorList>
    </citation>
    <scope>NUCLEOTIDE SEQUENCE [LARGE SCALE GENOMIC DNA]</scope>
    <source>
        <strain evidence="2 3">KJZ-9</strain>
    </source>
</reference>
<dbReference type="Pfam" id="PF01636">
    <property type="entry name" value="APH"/>
    <property type="match status" value="1"/>
</dbReference>
<evidence type="ECO:0000259" key="1">
    <source>
        <dbReference type="Pfam" id="PF01636"/>
    </source>
</evidence>
<evidence type="ECO:0000313" key="3">
    <source>
        <dbReference type="Proteomes" id="UP000516421"/>
    </source>
</evidence>
<dbReference type="GO" id="GO:0016740">
    <property type="term" value="F:transferase activity"/>
    <property type="evidence" value="ECO:0007669"/>
    <property type="project" value="UniProtKB-KW"/>
</dbReference>
<dbReference type="InterPro" id="IPR011009">
    <property type="entry name" value="Kinase-like_dom_sf"/>
</dbReference>
<evidence type="ECO:0000313" key="2">
    <source>
        <dbReference type="EMBL" id="QNV39085.1"/>
    </source>
</evidence>
<dbReference type="Proteomes" id="UP000516421">
    <property type="component" value="Chromosome"/>
</dbReference>
<dbReference type="SUPFAM" id="SSF56112">
    <property type="entry name" value="Protein kinase-like (PK-like)"/>
    <property type="match status" value="1"/>
</dbReference>
<dbReference type="RefSeq" id="WP_190616593.1">
    <property type="nucleotide sequence ID" value="NZ_CP061538.1"/>
</dbReference>
<accession>A0A7H2BHD9</accession>
<dbReference type="Gene3D" id="3.30.200.20">
    <property type="entry name" value="Phosphorylase Kinase, domain 1"/>
    <property type="match status" value="1"/>
</dbReference>